<protein>
    <recommendedName>
        <fullName evidence="2">Chromo domain-containing protein</fullName>
    </recommendedName>
</protein>
<feature type="region of interest" description="Disordered" evidence="1">
    <location>
        <begin position="111"/>
        <end position="178"/>
    </location>
</feature>
<keyword evidence="3" id="KW-1185">Reference proteome</keyword>
<dbReference type="SUPFAM" id="SSF54160">
    <property type="entry name" value="Chromo domain-like"/>
    <property type="match status" value="1"/>
</dbReference>
<evidence type="ECO:0000256" key="1">
    <source>
        <dbReference type="SAM" id="MobiDB-lite"/>
    </source>
</evidence>
<sequence length="310" mass="35878">MKRHLRTLISEQEYTVEEIVDHARFDDLYFRKLMYLKNHHAATDEIMGRFVPRIKKGEECSKYVYRTRWAGYRPDEDTWKPEANFWIPDSNGKIEANELLTTDSLSKSTEQWVKKKEKEGSRRKSFAALNGSSSSDDEQPPNRKPLKRNTSKKLHSTSSSSSDKSEDESSQSSDGQPFYFEIPVAETYATMKADERKRKQKELNRIYKNVNGEGVCFGEEMENDTNTSEDSFIEPLQKDPIKLKIRIDPLEKLVTCTPVDRARKQTVDESKIRPKKPSVQNKPQQRIQEATISTIAAGNSRGRKCYQYCT</sequence>
<evidence type="ECO:0000313" key="4">
    <source>
        <dbReference type="WBParaSite" id="MBELARI_LOCUS8689"/>
    </source>
</evidence>
<name>A0AAF3FNC6_9BILA</name>
<feature type="region of interest" description="Disordered" evidence="1">
    <location>
        <begin position="263"/>
        <end position="286"/>
    </location>
</feature>
<feature type="compositionally biased region" description="Basic residues" evidence="1">
    <location>
        <begin position="144"/>
        <end position="155"/>
    </location>
</feature>
<proteinExistence type="predicted"/>
<feature type="domain" description="Chromo" evidence="2">
    <location>
        <begin position="14"/>
        <end position="84"/>
    </location>
</feature>
<evidence type="ECO:0000313" key="3">
    <source>
        <dbReference type="Proteomes" id="UP000887575"/>
    </source>
</evidence>
<organism evidence="3 4">
    <name type="scientific">Mesorhabditis belari</name>
    <dbReference type="NCBI Taxonomy" id="2138241"/>
    <lineage>
        <taxon>Eukaryota</taxon>
        <taxon>Metazoa</taxon>
        <taxon>Ecdysozoa</taxon>
        <taxon>Nematoda</taxon>
        <taxon>Chromadorea</taxon>
        <taxon>Rhabditida</taxon>
        <taxon>Rhabditina</taxon>
        <taxon>Rhabditomorpha</taxon>
        <taxon>Rhabditoidea</taxon>
        <taxon>Rhabditidae</taxon>
        <taxon>Mesorhabditinae</taxon>
        <taxon>Mesorhabditis</taxon>
    </lineage>
</organism>
<feature type="compositionally biased region" description="Basic and acidic residues" evidence="1">
    <location>
        <begin position="263"/>
        <end position="272"/>
    </location>
</feature>
<accession>A0AAF3FNC6</accession>
<feature type="compositionally biased region" description="Basic and acidic residues" evidence="1">
    <location>
        <begin position="112"/>
        <end position="122"/>
    </location>
</feature>
<dbReference type="PROSITE" id="PS50013">
    <property type="entry name" value="CHROMO_2"/>
    <property type="match status" value="1"/>
</dbReference>
<dbReference type="AlphaFoldDB" id="A0AAF3FNC6"/>
<reference evidence="4" key="1">
    <citation type="submission" date="2024-02" db="UniProtKB">
        <authorList>
            <consortium name="WormBaseParasite"/>
        </authorList>
    </citation>
    <scope>IDENTIFICATION</scope>
</reference>
<dbReference type="InterPro" id="IPR016197">
    <property type="entry name" value="Chromo-like_dom_sf"/>
</dbReference>
<dbReference type="Gene3D" id="2.40.50.40">
    <property type="match status" value="1"/>
</dbReference>
<dbReference type="Proteomes" id="UP000887575">
    <property type="component" value="Unassembled WGS sequence"/>
</dbReference>
<evidence type="ECO:0000259" key="2">
    <source>
        <dbReference type="PROSITE" id="PS50013"/>
    </source>
</evidence>
<dbReference type="WBParaSite" id="MBELARI_LOCUS8689">
    <property type="protein sequence ID" value="MBELARI_LOCUS8689"/>
    <property type="gene ID" value="MBELARI_LOCUS8689"/>
</dbReference>
<dbReference type="InterPro" id="IPR000953">
    <property type="entry name" value="Chromo/chromo_shadow_dom"/>
</dbReference>